<dbReference type="Proteomes" id="UP001175226">
    <property type="component" value="Unassembled WGS sequence"/>
</dbReference>
<evidence type="ECO:0000313" key="1">
    <source>
        <dbReference type="EMBL" id="KAK0449190.1"/>
    </source>
</evidence>
<sequence length="203" mass="23349">MSKMAFSMENEERLVLYTYLLSDELDEREAEKPTGYFISTSWPSRAVSGDVKEDTVELEPRLSGFTSYLVSSLRSSRLTNCARGDGLWRDRRTPGTEAVFLWKLQQCDGTNRKIWLNSTPKAKYNGLQFLAIKVTPSGRRDSLVDLSVCPRISHVNDMRSGRGNANVPRLLSFQWVFYQHFSKEGEARARLTRALYERRIILI</sequence>
<evidence type="ECO:0000313" key="2">
    <source>
        <dbReference type="Proteomes" id="UP001175226"/>
    </source>
</evidence>
<dbReference type="EMBL" id="JAUEPT010000008">
    <property type="protein sequence ID" value="KAK0449190.1"/>
    <property type="molecule type" value="Genomic_DNA"/>
</dbReference>
<organism evidence="1 2">
    <name type="scientific">Armillaria borealis</name>
    <dbReference type="NCBI Taxonomy" id="47425"/>
    <lineage>
        <taxon>Eukaryota</taxon>
        <taxon>Fungi</taxon>
        <taxon>Dikarya</taxon>
        <taxon>Basidiomycota</taxon>
        <taxon>Agaricomycotina</taxon>
        <taxon>Agaricomycetes</taxon>
        <taxon>Agaricomycetidae</taxon>
        <taxon>Agaricales</taxon>
        <taxon>Marasmiineae</taxon>
        <taxon>Physalacriaceae</taxon>
        <taxon>Armillaria</taxon>
    </lineage>
</organism>
<name>A0AA39JWP1_9AGAR</name>
<protein>
    <submittedName>
        <fullName evidence="1">Uncharacterized protein</fullName>
    </submittedName>
</protein>
<dbReference type="AlphaFoldDB" id="A0AA39JWP1"/>
<reference evidence="1" key="1">
    <citation type="submission" date="2023-06" db="EMBL/GenBank/DDBJ databases">
        <authorList>
            <consortium name="Lawrence Berkeley National Laboratory"/>
            <person name="Ahrendt S."/>
            <person name="Sahu N."/>
            <person name="Indic B."/>
            <person name="Wong-Bajracharya J."/>
            <person name="Merenyi Z."/>
            <person name="Ke H.-M."/>
            <person name="Monk M."/>
            <person name="Kocsube S."/>
            <person name="Drula E."/>
            <person name="Lipzen A."/>
            <person name="Balint B."/>
            <person name="Henrissat B."/>
            <person name="Andreopoulos B."/>
            <person name="Martin F.M."/>
            <person name="Harder C.B."/>
            <person name="Rigling D."/>
            <person name="Ford K.L."/>
            <person name="Foster G.D."/>
            <person name="Pangilinan J."/>
            <person name="Papanicolaou A."/>
            <person name="Barry K."/>
            <person name="LaButti K."/>
            <person name="Viragh M."/>
            <person name="Koriabine M."/>
            <person name="Yan M."/>
            <person name="Riley R."/>
            <person name="Champramary S."/>
            <person name="Plett K.L."/>
            <person name="Tsai I.J."/>
            <person name="Slot J."/>
            <person name="Sipos G."/>
            <person name="Plett J."/>
            <person name="Nagy L.G."/>
            <person name="Grigoriev I.V."/>
        </authorList>
    </citation>
    <scope>NUCLEOTIDE SEQUENCE</scope>
    <source>
        <strain evidence="1">FPL87.14</strain>
    </source>
</reference>
<accession>A0AA39JWP1</accession>
<gene>
    <name evidence="1" type="ORF">EV421DRAFT_1732500</name>
</gene>
<comment type="caution">
    <text evidence="1">The sequence shown here is derived from an EMBL/GenBank/DDBJ whole genome shotgun (WGS) entry which is preliminary data.</text>
</comment>
<proteinExistence type="predicted"/>
<keyword evidence="2" id="KW-1185">Reference proteome</keyword>